<dbReference type="Pfam" id="PF00856">
    <property type="entry name" value="SET"/>
    <property type="match status" value="1"/>
</dbReference>
<evidence type="ECO:0000256" key="1">
    <source>
        <dbReference type="SAM" id="MobiDB-lite"/>
    </source>
</evidence>
<dbReference type="SUPFAM" id="SSF82199">
    <property type="entry name" value="SET domain"/>
    <property type="match status" value="1"/>
</dbReference>
<comment type="caution">
    <text evidence="4">The sequence shown here is derived from an EMBL/GenBank/DDBJ whole genome shotgun (WGS) entry which is preliminary data.</text>
</comment>
<accession>A0A507DMR2</accession>
<dbReference type="PANTHER" id="PTHR12350">
    <property type="entry name" value="HISTONE-LYSINE N-METHYLTRANSFERASE-RELATED"/>
    <property type="match status" value="1"/>
</dbReference>
<feature type="region of interest" description="Disordered" evidence="1">
    <location>
        <begin position="25"/>
        <end position="47"/>
    </location>
</feature>
<dbReference type="OrthoDB" id="5984008at2759"/>
<organism evidence="4 5">
    <name type="scientific">Chytriomyces confervae</name>
    <dbReference type="NCBI Taxonomy" id="246404"/>
    <lineage>
        <taxon>Eukaryota</taxon>
        <taxon>Fungi</taxon>
        <taxon>Fungi incertae sedis</taxon>
        <taxon>Chytridiomycota</taxon>
        <taxon>Chytridiomycota incertae sedis</taxon>
        <taxon>Chytridiomycetes</taxon>
        <taxon>Chytridiales</taxon>
        <taxon>Chytriomycetaceae</taxon>
        <taxon>Chytriomyces</taxon>
    </lineage>
</organism>
<keyword evidence="2" id="KW-0812">Transmembrane</keyword>
<keyword evidence="2" id="KW-1133">Transmembrane helix</keyword>
<evidence type="ECO:0000313" key="5">
    <source>
        <dbReference type="Proteomes" id="UP000320333"/>
    </source>
</evidence>
<keyword evidence="5" id="KW-1185">Reference proteome</keyword>
<dbReference type="Proteomes" id="UP000320333">
    <property type="component" value="Unassembled WGS sequence"/>
</dbReference>
<dbReference type="STRING" id="246404.A0A507DMR2"/>
<dbReference type="PANTHER" id="PTHR12350:SF19">
    <property type="entry name" value="SET DOMAIN-CONTAINING PROTEIN"/>
    <property type="match status" value="1"/>
</dbReference>
<keyword evidence="2" id="KW-0472">Membrane</keyword>
<name>A0A507DMR2_9FUNG</name>
<gene>
    <name evidence="4" type="ORF">CcCBS67573_g09924</name>
</gene>
<dbReference type="AlphaFoldDB" id="A0A507DMR2"/>
<proteinExistence type="predicted"/>
<dbReference type="InterPro" id="IPR001214">
    <property type="entry name" value="SET_dom"/>
</dbReference>
<dbReference type="EMBL" id="QEAP01001067">
    <property type="protein sequence ID" value="TPX52168.1"/>
    <property type="molecule type" value="Genomic_DNA"/>
</dbReference>
<dbReference type="Gene3D" id="2.170.270.10">
    <property type="entry name" value="SET domain"/>
    <property type="match status" value="1"/>
</dbReference>
<evidence type="ECO:0000259" key="3">
    <source>
        <dbReference type="Pfam" id="PF00856"/>
    </source>
</evidence>
<feature type="domain" description="SET" evidence="3">
    <location>
        <begin position="62"/>
        <end position="142"/>
    </location>
</feature>
<sequence>MSLTFAIRASPWRCTNTPRLARALSTTPDKEHLSPSSNKPSSAPVPHLKVIHSTSGEYTSSLLATRRFQPGQVIASFADTLSLAPTKRYSTVQVSKHAHIELNSDLVYMNHSCDPAAVVDVEFNVVAAAKEIAPGEPVTFFYPSTEWEMDQPFQCWCGSPKFSIFGGGVGIVYISLILILSFVVQCLMVVQGAKGMHKTQLDQFAVSKHILELAAERDSTNPKKASEAIALKA</sequence>
<reference evidence="4 5" key="1">
    <citation type="journal article" date="2019" name="Sci. Rep.">
        <title>Comparative genomics of chytrid fungi reveal insights into the obligate biotrophic and pathogenic lifestyle of Synchytrium endobioticum.</title>
        <authorList>
            <person name="van de Vossenberg B.T.L.H."/>
            <person name="Warris S."/>
            <person name="Nguyen H.D.T."/>
            <person name="van Gent-Pelzer M.P.E."/>
            <person name="Joly D.L."/>
            <person name="van de Geest H.C."/>
            <person name="Bonants P.J.M."/>
            <person name="Smith D.S."/>
            <person name="Levesque C.A."/>
            <person name="van der Lee T.A.J."/>
        </authorList>
    </citation>
    <scope>NUCLEOTIDE SEQUENCE [LARGE SCALE GENOMIC DNA]</scope>
    <source>
        <strain evidence="4 5">CBS 675.73</strain>
    </source>
</reference>
<dbReference type="InterPro" id="IPR053201">
    <property type="entry name" value="Flavunoidine_N-MTase"/>
</dbReference>
<protein>
    <recommendedName>
        <fullName evidence="3">SET domain-containing protein</fullName>
    </recommendedName>
</protein>
<feature type="transmembrane region" description="Helical" evidence="2">
    <location>
        <begin position="164"/>
        <end position="190"/>
    </location>
</feature>
<evidence type="ECO:0000313" key="4">
    <source>
        <dbReference type="EMBL" id="TPX52168.1"/>
    </source>
</evidence>
<evidence type="ECO:0000256" key="2">
    <source>
        <dbReference type="SAM" id="Phobius"/>
    </source>
</evidence>
<dbReference type="InterPro" id="IPR046341">
    <property type="entry name" value="SET_dom_sf"/>
</dbReference>